<feature type="compositionally biased region" description="Polar residues" evidence="5">
    <location>
        <begin position="134"/>
        <end position="146"/>
    </location>
</feature>
<feature type="region of interest" description="Disordered" evidence="5">
    <location>
        <begin position="1"/>
        <end position="28"/>
    </location>
</feature>
<dbReference type="Pfam" id="PF11754">
    <property type="entry name" value="Velvet"/>
    <property type="match status" value="2"/>
</dbReference>
<accession>A0A8H7C3Z5</accession>
<reference evidence="7 8" key="1">
    <citation type="journal article" name="Sci. Rep.">
        <title>Telomere-to-telomere assembled and centromere annotated genomes of the two main subspecies of the button mushroom Agaricus bisporus reveal especially polymorphic chromosome ends.</title>
        <authorList>
            <person name="Sonnenberg A.S.M."/>
            <person name="Sedaghat-Telgerd N."/>
            <person name="Lavrijssen B."/>
            <person name="Ohm R.A."/>
            <person name="Hendrickx P.M."/>
            <person name="Scholtmeijer K."/>
            <person name="Baars J.J.P."/>
            <person name="van Peer A."/>
        </authorList>
    </citation>
    <scope>NUCLEOTIDE SEQUENCE [LARGE SCALE GENOMIC DNA]</scope>
    <source>
        <strain evidence="7 8">H119_p4</strain>
    </source>
</reference>
<dbReference type="GO" id="GO:0005634">
    <property type="term" value="C:nucleus"/>
    <property type="evidence" value="ECO:0007669"/>
    <property type="project" value="UniProtKB-SubCell"/>
</dbReference>
<evidence type="ECO:0000256" key="5">
    <source>
        <dbReference type="SAM" id="MobiDB-lite"/>
    </source>
</evidence>
<organism evidence="7 8">
    <name type="scientific">Agaricus bisporus var. burnettii</name>
    <dbReference type="NCBI Taxonomy" id="192524"/>
    <lineage>
        <taxon>Eukaryota</taxon>
        <taxon>Fungi</taxon>
        <taxon>Dikarya</taxon>
        <taxon>Basidiomycota</taxon>
        <taxon>Agaricomycotina</taxon>
        <taxon>Agaricomycetes</taxon>
        <taxon>Agaricomycetidae</taxon>
        <taxon>Agaricales</taxon>
        <taxon>Agaricineae</taxon>
        <taxon>Agaricaceae</taxon>
        <taxon>Agaricus</taxon>
    </lineage>
</organism>
<feature type="region of interest" description="Disordered" evidence="5">
    <location>
        <begin position="468"/>
        <end position="530"/>
    </location>
</feature>
<feature type="compositionally biased region" description="Low complexity" evidence="5">
    <location>
        <begin position="481"/>
        <end position="490"/>
    </location>
</feature>
<keyword evidence="3" id="KW-0804">Transcription</keyword>
<evidence type="ECO:0000259" key="6">
    <source>
        <dbReference type="PROSITE" id="PS51821"/>
    </source>
</evidence>
<keyword evidence="4" id="KW-0539">Nucleus</keyword>
<evidence type="ECO:0000313" key="7">
    <source>
        <dbReference type="EMBL" id="KAF7762269.1"/>
    </source>
</evidence>
<feature type="compositionally biased region" description="Polar residues" evidence="5">
    <location>
        <begin position="499"/>
        <end position="510"/>
    </location>
</feature>
<dbReference type="PANTHER" id="PTHR33572">
    <property type="entry name" value="SPORE DEVELOPMENT REGULATOR VOSA"/>
    <property type="match status" value="1"/>
</dbReference>
<evidence type="ECO:0000256" key="1">
    <source>
        <dbReference type="ARBA" id="ARBA00004123"/>
    </source>
</evidence>
<evidence type="ECO:0000256" key="4">
    <source>
        <dbReference type="ARBA" id="ARBA00023242"/>
    </source>
</evidence>
<evidence type="ECO:0000256" key="2">
    <source>
        <dbReference type="ARBA" id="ARBA00023015"/>
    </source>
</evidence>
<dbReference type="Gene3D" id="2.60.40.3960">
    <property type="entry name" value="Velvet domain"/>
    <property type="match status" value="2"/>
</dbReference>
<proteinExistence type="predicted"/>
<feature type="compositionally biased region" description="Polar residues" evidence="5">
    <location>
        <begin position="578"/>
        <end position="595"/>
    </location>
</feature>
<feature type="domain" description="Velvet" evidence="6">
    <location>
        <begin position="50"/>
        <end position="426"/>
    </location>
</feature>
<keyword evidence="2" id="KW-0805">Transcription regulation</keyword>
<dbReference type="InterPro" id="IPR037525">
    <property type="entry name" value="Velvet_dom"/>
</dbReference>
<dbReference type="InterPro" id="IPR038491">
    <property type="entry name" value="Velvet_dom_sf"/>
</dbReference>
<feature type="compositionally biased region" description="Polar residues" evidence="5">
    <location>
        <begin position="551"/>
        <end position="565"/>
    </location>
</feature>
<dbReference type="InterPro" id="IPR021740">
    <property type="entry name" value="Velvet"/>
</dbReference>
<gene>
    <name evidence="7" type="ORF">Agabi119p4_8862</name>
</gene>
<dbReference type="AlphaFoldDB" id="A0A8H7C3Z5"/>
<feature type="region of interest" description="Disordered" evidence="5">
    <location>
        <begin position="243"/>
        <end position="285"/>
    </location>
</feature>
<name>A0A8H7C3Z5_AGABI</name>
<feature type="compositionally biased region" description="Low complexity" evidence="5">
    <location>
        <begin position="260"/>
        <end position="272"/>
    </location>
</feature>
<sequence>MKTLFPPAFDPSSGQDHGLDNPQISNNASHNVNPILVNRRIYCTSGQFAGHFVRYELEEVQRASLGRKYARVDRRPLDPPPVVLVKIWRYCPETGNEEEYDYDDVLTHGLLCTVDLFRVPVPAKPSKDSPPYTAANSRTQKATQTGDGFVHFNPPGLTLTESSPPYHPHSYGSPDIVNRHDGMYYLLESSKNTTCLVGATFVQPVHVELSGQKSIVFVFSDLAVKSEGTFTLRYRIFDLFSPTSDPRVSQSPPSTAYHGSPSSHSISPTLSHAAPSPPLPTPAIVATTHSTRSCPIQIVSDPRPLQTHLHAQLHPHNHTQASQPPVTNPYPDPDQGYSAPHALPYQTRRRLTDPGEVHQDLQAQLAPPDSHPRVEPDDHSTTFNILAECWAKGSFRIYSTKEFPGLPASTELTKHLARWGVRLNIRETERRRRRRSVIDDEEEFFDIAVGETGEAARDQAMSQHKTMVAEPRPHARMKIASQSKSSSPRLSQEKRACAVTSTDQRQQWTSYEGCDTEDSGENPDEKGDTITFALDDNNLVRPMSLTGVESHPNSHPSSAMNRFNPSHTRSHQQTQSQCGRSAMQQSYNAHPNSNIRPPIPGLNGFGSQSASQEAFLRYARARKRDSNGSSSSGYSVGDSELHGMGYSY</sequence>
<feature type="compositionally biased region" description="Low complexity" evidence="5">
    <location>
        <begin position="627"/>
        <end position="638"/>
    </location>
</feature>
<feature type="region of interest" description="Disordered" evidence="5">
    <location>
        <begin position="543"/>
        <end position="648"/>
    </location>
</feature>
<comment type="caution">
    <text evidence="7">The sequence shown here is derived from an EMBL/GenBank/DDBJ whole genome shotgun (WGS) entry which is preliminary data.</text>
</comment>
<feature type="region of interest" description="Disordered" evidence="5">
    <location>
        <begin position="316"/>
        <end position="341"/>
    </location>
</feature>
<evidence type="ECO:0000313" key="8">
    <source>
        <dbReference type="Proteomes" id="UP000629468"/>
    </source>
</evidence>
<protein>
    <recommendedName>
        <fullName evidence="6">Velvet domain-containing protein</fullName>
    </recommendedName>
</protein>
<dbReference type="PANTHER" id="PTHR33572:SF3">
    <property type="entry name" value="VELVET COMPLEX SUBUNIT B"/>
    <property type="match status" value="1"/>
</dbReference>
<feature type="compositionally biased region" description="Polar residues" evidence="5">
    <location>
        <begin position="243"/>
        <end position="254"/>
    </location>
</feature>
<comment type="subcellular location">
    <subcellularLocation>
        <location evidence="1">Nucleus</location>
    </subcellularLocation>
</comment>
<dbReference type="EMBL" id="JABXXO010000012">
    <property type="protein sequence ID" value="KAF7762269.1"/>
    <property type="molecule type" value="Genomic_DNA"/>
</dbReference>
<feature type="region of interest" description="Disordered" evidence="5">
    <location>
        <begin position="124"/>
        <end position="147"/>
    </location>
</feature>
<dbReference type="PROSITE" id="PS51821">
    <property type="entry name" value="VELVET"/>
    <property type="match status" value="1"/>
</dbReference>
<dbReference type="Proteomes" id="UP000629468">
    <property type="component" value="Unassembled WGS sequence"/>
</dbReference>
<evidence type="ECO:0000256" key="3">
    <source>
        <dbReference type="ARBA" id="ARBA00023163"/>
    </source>
</evidence>